<dbReference type="EMBL" id="CALTRL010000284">
    <property type="protein sequence ID" value="CAH7667383.1"/>
    <property type="molecule type" value="Genomic_DNA"/>
</dbReference>
<feature type="region of interest" description="Disordered" evidence="1">
    <location>
        <begin position="102"/>
        <end position="122"/>
    </location>
</feature>
<proteinExistence type="predicted"/>
<reference evidence="2" key="1">
    <citation type="submission" date="2022-06" db="EMBL/GenBank/DDBJ databases">
        <authorList>
            <consortium name="SYNGENTA / RWTH Aachen University"/>
        </authorList>
    </citation>
    <scope>NUCLEOTIDE SEQUENCE</scope>
</reference>
<gene>
    <name evidence="2" type="ORF">PPACK8108_LOCUS1775</name>
</gene>
<dbReference type="Proteomes" id="UP001153365">
    <property type="component" value="Unassembled WGS sequence"/>
</dbReference>
<evidence type="ECO:0000256" key="1">
    <source>
        <dbReference type="SAM" id="MobiDB-lite"/>
    </source>
</evidence>
<keyword evidence="3" id="KW-1185">Reference proteome</keyword>
<protein>
    <submittedName>
        <fullName evidence="2">Expressed protein</fullName>
    </submittedName>
</protein>
<accession>A0AAV0AIT9</accession>
<evidence type="ECO:0000313" key="3">
    <source>
        <dbReference type="Proteomes" id="UP001153365"/>
    </source>
</evidence>
<comment type="caution">
    <text evidence="2">The sequence shown here is derived from an EMBL/GenBank/DDBJ whole genome shotgun (WGS) entry which is preliminary data.</text>
</comment>
<sequence>MVKKLLIEFDYLLVEDEILKLLSGLSILKKACSNNSNKRKRLDQNNILDDQKRTKSHAFFSSNLSSNMLYESLVDCKELIRGLISCETFEGLCKKLRKNHQIQQEQRQEQQRKVKDTKKKVGNRKVKKIVSNDDDGVEEDVVIGIGRNDKGKGIRRPGEESRVRDVYQSADQAIISTSRTTSLNSGRANDVGCDGRVEIVDFDWIKQCLIFGKILK</sequence>
<evidence type="ECO:0000313" key="2">
    <source>
        <dbReference type="EMBL" id="CAH7667383.1"/>
    </source>
</evidence>
<dbReference type="AlphaFoldDB" id="A0AAV0AIT9"/>
<name>A0AAV0AIT9_PHAPC</name>
<organism evidence="2 3">
    <name type="scientific">Phakopsora pachyrhizi</name>
    <name type="common">Asian soybean rust disease fungus</name>
    <dbReference type="NCBI Taxonomy" id="170000"/>
    <lineage>
        <taxon>Eukaryota</taxon>
        <taxon>Fungi</taxon>
        <taxon>Dikarya</taxon>
        <taxon>Basidiomycota</taxon>
        <taxon>Pucciniomycotina</taxon>
        <taxon>Pucciniomycetes</taxon>
        <taxon>Pucciniales</taxon>
        <taxon>Phakopsoraceae</taxon>
        <taxon>Phakopsora</taxon>
    </lineage>
</organism>